<keyword evidence="3" id="KW-1133">Transmembrane helix</keyword>
<dbReference type="GO" id="GO:0007155">
    <property type="term" value="P:cell adhesion"/>
    <property type="evidence" value="ECO:0007669"/>
    <property type="project" value="InterPro"/>
</dbReference>
<comment type="similarity">
    <text evidence="1">Belongs to the N-Me-Phe pilin family.</text>
</comment>
<dbReference type="InterPro" id="IPR012902">
    <property type="entry name" value="N_methyl_site"/>
</dbReference>
<dbReference type="GO" id="GO:0043107">
    <property type="term" value="P:type IV pilus-dependent motility"/>
    <property type="evidence" value="ECO:0007669"/>
    <property type="project" value="TreeGrafter"/>
</dbReference>
<dbReference type="PANTHER" id="PTHR30093:SF34">
    <property type="entry name" value="PREPILIN PEPTIDASE-DEPENDENT PROTEIN D"/>
    <property type="match status" value="1"/>
</dbReference>
<organism evidence="4 5">
    <name type="scientific">Ahniella affigens</name>
    <dbReference type="NCBI Taxonomy" id="2021234"/>
    <lineage>
        <taxon>Bacteria</taxon>
        <taxon>Pseudomonadati</taxon>
        <taxon>Pseudomonadota</taxon>
        <taxon>Gammaproteobacteria</taxon>
        <taxon>Lysobacterales</taxon>
        <taxon>Rhodanobacteraceae</taxon>
        <taxon>Ahniella</taxon>
    </lineage>
</organism>
<protein>
    <submittedName>
        <fullName evidence="4">Prepilin-type cleavage/methylation domain-containing protein</fullName>
    </submittedName>
</protein>
<evidence type="ECO:0000256" key="2">
    <source>
        <dbReference type="ARBA" id="ARBA00022481"/>
    </source>
</evidence>
<keyword evidence="5" id="KW-1185">Reference proteome</keyword>
<gene>
    <name evidence="4" type="ORF">C7S18_10535</name>
</gene>
<feature type="transmembrane region" description="Helical" evidence="3">
    <location>
        <begin position="6"/>
        <end position="27"/>
    </location>
</feature>
<sequence length="142" mass="14658">MRTNNGFTLIELMIVVAIIAILAALAIPAYQDYAIRAQVGECLTLVSGTKTAVAEGFTNTGSFPTSNVDAGVAPATEIAGNYISSVSVGTLGVVSCTFGNDANAAIAGLSIQMVPVAEVGAVHWVCEHNTVPERFVPSNCRN</sequence>
<evidence type="ECO:0000256" key="1">
    <source>
        <dbReference type="ARBA" id="ARBA00005233"/>
    </source>
</evidence>
<dbReference type="RefSeq" id="WP_106891527.1">
    <property type="nucleotide sequence ID" value="NZ_CP027860.1"/>
</dbReference>
<dbReference type="GO" id="GO:0044096">
    <property type="term" value="C:type IV pilus"/>
    <property type="evidence" value="ECO:0007669"/>
    <property type="project" value="TreeGrafter"/>
</dbReference>
<dbReference type="PANTHER" id="PTHR30093">
    <property type="entry name" value="GENERAL SECRETION PATHWAY PROTEIN G"/>
    <property type="match status" value="1"/>
</dbReference>
<dbReference type="OrthoDB" id="5767514at2"/>
<name>A0A2P1PRX9_9GAMM</name>
<dbReference type="SUPFAM" id="SSF54523">
    <property type="entry name" value="Pili subunits"/>
    <property type="match status" value="1"/>
</dbReference>
<evidence type="ECO:0000256" key="3">
    <source>
        <dbReference type="SAM" id="Phobius"/>
    </source>
</evidence>
<keyword evidence="2" id="KW-0488">Methylation</keyword>
<dbReference type="Pfam" id="PF07963">
    <property type="entry name" value="N_methyl"/>
    <property type="match status" value="1"/>
</dbReference>
<dbReference type="NCBIfam" id="TIGR02532">
    <property type="entry name" value="IV_pilin_GFxxxE"/>
    <property type="match status" value="1"/>
</dbReference>
<keyword evidence="3" id="KW-0472">Membrane</keyword>
<accession>A0A2P1PRX9</accession>
<reference evidence="4 5" key="1">
    <citation type="submission" date="2018-03" db="EMBL/GenBank/DDBJ databases">
        <title>Ahniella affigens gen. nov., sp. nov., a gammaproteobacterium isolated from sandy soil near a stream.</title>
        <authorList>
            <person name="Ko Y."/>
            <person name="Kim J.-H."/>
        </authorList>
    </citation>
    <scope>NUCLEOTIDE SEQUENCE [LARGE SCALE GENOMIC DNA]</scope>
    <source>
        <strain evidence="4 5">D13</strain>
    </source>
</reference>
<dbReference type="InterPro" id="IPR001082">
    <property type="entry name" value="Pilin"/>
</dbReference>
<proteinExistence type="inferred from homology"/>
<reference evidence="4 5" key="2">
    <citation type="submission" date="2018-03" db="EMBL/GenBank/DDBJ databases">
        <authorList>
            <person name="Keele B.F."/>
        </authorList>
    </citation>
    <scope>NUCLEOTIDE SEQUENCE [LARGE SCALE GENOMIC DNA]</scope>
    <source>
        <strain evidence="4 5">D13</strain>
    </source>
</reference>
<dbReference type="Gene3D" id="3.30.700.10">
    <property type="entry name" value="Glycoprotein, Type 4 Pilin"/>
    <property type="match status" value="1"/>
</dbReference>
<dbReference type="AlphaFoldDB" id="A0A2P1PRX9"/>
<dbReference type="KEGG" id="xba:C7S18_10535"/>
<dbReference type="Pfam" id="PF00114">
    <property type="entry name" value="Pilin"/>
    <property type="match status" value="1"/>
</dbReference>
<dbReference type="Proteomes" id="UP000241074">
    <property type="component" value="Chromosome"/>
</dbReference>
<evidence type="ECO:0000313" key="5">
    <source>
        <dbReference type="Proteomes" id="UP000241074"/>
    </source>
</evidence>
<dbReference type="InterPro" id="IPR045584">
    <property type="entry name" value="Pilin-like"/>
</dbReference>
<keyword evidence="3" id="KW-0812">Transmembrane</keyword>
<dbReference type="EMBL" id="CP027860">
    <property type="protein sequence ID" value="AVP97607.1"/>
    <property type="molecule type" value="Genomic_DNA"/>
</dbReference>
<evidence type="ECO:0000313" key="4">
    <source>
        <dbReference type="EMBL" id="AVP97607.1"/>
    </source>
</evidence>